<comment type="caution">
    <text evidence="2">The sequence shown here is derived from an EMBL/GenBank/DDBJ whole genome shotgun (WGS) entry which is preliminary data.</text>
</comment>
<dbReference type="CDD" id="cd02440">
    <property type="entry name" value="AdoMet_MTases"/>
    <property type="match status" value="1"/>
</dbReference>
<dbReference type="PANTHER" id="PTHR42912:SF80">
    <property type="entry name" value="METHYLTRANSFERASE DOMAIN-CONTAINING PROTEIN"/>
    <property type="match status" value="1"/>
</dbReference>
<organism evidence="2">
    <name type="scientific">hydrocarbon metagenome</name>
    <dbReference type="NCBI Taxonomy" id="938273"/>
    <lineage>
        <taxon>unclassified sequences</taxon>
        <taxon>metagenomes</taxon>
        <taxon>ecological metagenomes</taxon>
    </lineage>
</organism>
<dbReference type="InterPro" id="IPR050508">
    <property type="entry name" value="Methyltransf_Superfamily"/>
</dbReference>
<feature type="domain" description="Methyltransferase type 11" evidence="1">
    <location>
        <begin position="52"/>
        <end position="137"/>
    </location>
</feature>
<evidence type="ECO:0000259" key="1">
    <source>
        <dbReference type="Pfam" id="PF08241"/>
    </source>
</evidence>
<dbReference type="GO" id="GO:0032259">
    <property type="term" value="P:methylation"/>
    <property type="evidence" value="ECO:0007669"/>
    <property type="project" value="UniProtKB-KW"/>
</dbReference>
<dbReference type="InterPro" id="IPR029063">
    <property type="entry name" value="SAM-dependent_MTases_sf"/>
</dbReference>
<reference evidence="2" key="1">
    <citation type="journal article" date="2015" name="Proc. Natl. Acad. Sci. U.S.A.">
        <title>Networks of energetic and metabolic interactions define dynamics in microbial communities.</title>
        <authorList>
            <person name="Embree M."/>
            <person name="Liu J.K."/>
            <person name="Al-Bassam M.M."/>
            <person name="Zengler K."/>
        </authorList>
    </citation>
    <scope>NUCLEOTIDE SEQUENCE</scope>
</reference>
<dbReference type="SUPFAM" id="SSF53335">
    <property type="entry name" value="S-adenosyl-L-methionine-dependent methyltransferases"/>
    <property type="match status" value="1"/>
</dbReference>
<dbReference type="AlphaFoldDB" id="A0A0W8FEC1"/>
<evidence type="ECO:0000313" key="2">
    <source>
        <dbReference type="EMBL" id="KUG19237.1"/>
    </source>
</evidence>
<name>A0A0W8FEC1_9ZZZZ</name>
<dbReference type="PANTHER" id="PTHR42912">
    <property type="entry name" value="METHYLTRANSFERASE"/>
    <property type="match status" value="1"/>
</dbReference>
<dbReference type="Gene3D" id="3.40.50.150">
    <property type="entry name" value="Vaccinia Virus protein VP39"/>
    <property type="match status" value="1"/>
</dbReference>
<dbReference type="Pfam" id="PF08241">
    <property type="entry name" value="Methyltransf_11"/>
    <property type="match status" value="1"/>
</dbReference>
<dbReference type="EMBL" id="LNQE01001312">
    <property type="protein sequence ID" value="KUG19237.1"/>
    <property type="molecule type" value="Genomic_DNA"/>
</dbReference>
<gene>
    <name evidence="2" type="ORF">ASZ90_011046</name>
</gene>
<dbReference type="GO" id="GO:0008757">
    <property type="term" value="F:S-adenosylmethionine-dependent methyltransferase activity"/>
    <property type="evidence" value="ECO:0007669"/>
    <property type="project" value="InterPro"/>
</dbReference>
<sequence length="200" mass="22091">MMHPSGDAPGSRIGIFDRHADDYDRWFDDHPDIYRQECALVKNAVGHFRSGLEIGAGTGRFAVPLGIRVGVEPARSMARIARRRGVEVVRGIGECLPLKSGSFDLVLMVTVICFMQNVQLALSEAHRVLEPGGRIILAFLEREGRIARKYIKDSEKSRFLRHANFYSRAEIEQRLGEAGFSGLHIASLTGGFAVIAAEKA</sequence>
<accession>A0A0W8FEC1</accession>
<dbReference type="InterPro" id="IPR013216">
    <property type="entry name" value="Methyltransf_11"/>
</dbReference>
<keyword evidence="2" id="KW-0808">Transferase</keyword>
<keyword evidence="2" id="KW-0489">Methyltransferase</keyword>
<proteinExistence type="predicted"/>
<protein>
    <submittedName>
        <fullName evidence="2">Methyltransferase</fullName>
    </submittedName>
</protein>